<sequence length="99" mass="10184">MDYVGFAYAALVFVGGVVGYAKAGSVVSLASGVIMGSLMAMAAKLTSNDSDDAVLAFGVSLTLLLVMGYRFYATGKFMPAGLVSLLSLAMAIRYGARVL</sequence>
<dbReference type="Pfam" id="PF03647">
    <property type="entry name" value="Tmemb_14"/>
    <property type="match status" value="1"/>
</dbReference>
<gene>
    <name evidence="7" type="primary">TMEM14C</name>
    <name evidence="7" type="ORF">H4R34_005656</name>
</gene>
<accession>A0A9W8EA27</accession>
<evidence type="ECO:0000256" key="6">
    <source>
        <dbReference type="SAM" id="Phobius"/>
    </source>
</evidence>
<dbReference type="AlphaFoldDB" id="A0A9W8EA27"/>
<dbReference type="Gene3D" id="1.10.10.1740">
    <property type="entry name" value="Transmembrane protein 14-like"/>
    <property type="match status" value="1"/>
</dbReference>
<dbReference type="PANTHER" id="PTHR12668:SF43">
    <property type="entry name" value="TRANSMEMBRANE PROTEIN 14 HOMOLOG"/>
    <property type="match status" value="1"/>
</dbReference>
<evidence type="ECO:0000313" key="7">
    <source>
        <dbReference type="EMBL" id="KAJ1971691.1"/>
    </source>
</evidence>
<evidence type="ECO:0000256" key="4">
    <source>
        <dbReference type="ARBA" id="ARBA00022989"/>
    </source>
</evidence>
<dbReference type="EMBL" id="JANBQB010001282">
    <property type="protein sequence ID" value="KAJ1971691.1"/>
    <property type="molecule type" value="Genomic_DNA"/>
</dbReference>
<protein>
    <submittedName>
        <fullName evidence="7">Transmembrane protein 14C</fullName>
    </submittedName>
</protein>
<dbReference type="PANTHER" id="PTHR12668">
    <property type="entry name" value="TRANSMEMBRANE PROTEIN 14, 15"/>
    <property type="match status" value="1"/>
</dbReference>
<feature type="transmembrane region" description="Helical" evidence="6">
    <location>
        <begin position="53"/>
        <end position="71"/>
    </location>
</feature>
<dbReference type="InterPro" id="IPR005349">
    <property type="entry name" value="TMEM14"/>
</dbReference>
<organism evidence="7 8">
    <name type="scientific">Dimargaris verticillata</name>
    <dbReference type="NCBI Taxonomy" id="2761393"/>
    <lineage>
        <taxon>Eukaryota</taxon>
        <taxon>Fungi</taxon>
        <taxon>Fungi incertae sedis</taxon>
        <taxon>Zoopagomycota</taxon>
        <taxon>Kickxellomycotina</taxon>
        <taxon>Dimargaritomycetes</taxon>
        <taxon>Dimargaritales</taxon>
        <taxon>Dimargaritaceae</taxon>
        <taxon>Dimargaris</taxon>
    </lineage>
</organism>
<evidence type="ECO:0000256" key="5">
    <source>
        <dbReference type="ARBA" id="ARBA00023136"/>
    </source>
</evidence>
<dbReference type="GO" id="GO:0070453">
    <property type="term" value="P:regulation of heme biosynthetic process"/>
    <property type="evidence" value="ECO:0007669"/>
    <property type="project" value="TreeGrafter"/>
</dbReference>
<evidence type="ECO:0000256" key="2">
    <source>
        <dbReference type="ARBA" id="ARBA00007590"/>
    </source>
</evidence>
<reference evidence="7" key="1">
    <citation type="submission" date="2022-07" db="EMBL/GenBank/DDBJ databases">
        <title>Phylogenomic reconstructions and comparative analyses of Kickxellomycotina fungi.</title>
        <authorList>
            <person name="Reynolds N.K."/>
            <person name="Stajich J.E."/>
            <person name="Barry K."/>
            <person name="Grigoriev I.V."/>
            <person name="Crous P."/>
            <person name="Smith M.E."/>
        </authorList>
    </citation>
    <scope>NUCLEOTIDE SEQUENCE</scope>
    <source>
        <strain evidence="7">RSA 567</strain>
    </source>
</reference>
<evidence type="ECO:0000256" key="3">
    <source>
        <dbReference type="ARBA" id="ARBA00022692"/>
    </source>
</evidence>
<keyword evidence="5 6" id="KW-0472">Membrane</keyword>
<evidence type="ECO:0000256" key="1">
    <source>
        <dbReference type="ARBA" id="ARBA00004370"/>
    </source>
</evidence>
<dbReference type="Proteomes" id="UP001151582">
    <property type="component" value="Unassembled WGS sequence"/>
</dbReference>
<feature type="transmembrane region" description="Helical" evidence="6">
    <location>
        <begin position="77"/>
        <end position="96"/>
    </location>
</feature>
<feature type="transmembrane region" description="Helical" evidence="6">
    <location>
        <begin position="29"/>
        <end position="46"/>
    </location>
</feature>
<keyword evidence="4 6" id="KW-1133">Transmembrane helix</keyword>
<name>A0A9W8EA27_9FUNG</name>
<dbReference type="OrthoDB" id="5620at2759"/>
<comment type="caution">
    <text evidence="7">The sequence shown here is derived from an EMBL/GenBank/DDBJ whole genome shotgun (WGS) entry which is preliminary data.</text>
</comment>
<dbReference type="InterPro" id="IPR044890">
    <property type="entry name" value="TMEM14_sf"/>
</dbReference>
<comment type="similarity">
    <text evidence="2">Belongs to the TMEM14 family.</text>
</comment>
<evidence type="ECO:0000313" key="8">
    <source>
        <dbReference type="Proteomes" id="UP001151582"/>
    </source>
</evidence>
<keyword evidence="8" id="KW-1185">Reference proteome</keyword>
<dbReference type="GO" id="GO:0031966">
    <property type="term" value="C:mitochondrial membrane"/>
    <property type="evidence" value="ECO:0007669"/>
    <property type="project" value="TreeGrafter"/>
</dbReference>
<keyword evidence="3 6" id="KW-0812">Transmembrane</keyword>
<comment type="subcellular location">
    <subcellularLocation>
        <location evidence="1">Membrane</location>
    </subcellularLocation>
</comment>
<proteinExistence type="inferred from homology"/>